<dbReference type="OMA" id="MPQYRNG"/>
<dbReference type="Proteomes" id="UP000002058">
    <property type="component" value="Unassembled WGS sequence"/>
</dbReference>
<dbReference type="OrthoDB" id="10052172at2759"/>
<sequence length="75" mass="8113">MPRYEEGMDVRYKPVGGPDSQTSVSTGTVMSIATEPTQQAGRNVSASDADPRYEIRNSNTGKTTTVYEKNILGEA</sequence>
<reference evidence="4" key="1">
    <citation type="journal article" date="2009" name="Genome Res.">
        <title>Comparative genomic analyses of the human fungal pathogens Coccidioides and their relatives.</title>
        <authorList>
            <person name="Sharpton T.J."/>
            <person name="Stajich J.E."/>
            <person name="Rounsley S.D."/>
            <person name="Gardner M.J."/>
            <person name="Wortman J.R."/>
            <person name="Jordar V.S."/>
            <person name="Maiti R."/>
            <person name="Kodira C.D."/>
            <person name="Neafsey D.E."/>
            <person name="Zeng Q."/>
            <person name="Hung C.-Y."/>
            <person name="McMahan C."/>
            <person name="Muszewska A."/>
            <person name="Grynberg M."/>
            <person name="Mandel M.A."/>
            <person name="Kellner E.M."/>
            <person name="Barker B.M."/>
            <person name="Galgiani J.N."/>
            <person name="Orbach M.J."/>
            <person name="Kirkland T.N."/>
            <person name="Cole G.T."/>
            <person name="Henn M.R."/>
            <person name="Birren B.W."/>
            <person name="Taylor J.W."/>
        </authorList>
    </citation>
    <scope>NUCLEOTIDE SEQUENCE [LARGE SCALE GENOMIC DNA]</scope>
    <source>
        <strain evidence="4">UAMH 1704</strain>
    </source>
</reference>
<keyword evidence="4" id="KW-1185">Reference proteome</keyword>
<protein>
    <recommendedName>
        <fullName evidence="2">Hypervirulence associated protein TUDOR domain-containing protein</fullName>
    </recommendedName>
</protein>
<feature type="region of interest" description="Disordered" evidence="1">
    <location>
        <begin position="1"/>
        <end position="61"/>
    </location>
</feature>
<dbReference type="AlphaFoldDB" id="C4JPQ1"/>
<dbReference type="KEGG" id="ure:UREG_03223"/>
<evidence type="ECO:0000256" key="1">
    <source>
        <dbReference type="SAM" id="MobiDB-lite"/>
    </source>
</evidence>
<feature type="compositionally biased region" description="Polar residues" evidence="1">
    <location>
        <begin position="19"/>
        <end position="46"/>
    </location>
</feature>
<name>C4JPQ1_UNCRE</name>
<evidence type="ECO:0000313" key="4">
    <source>
        <dbReference type="Proteomes" id="UP000002058"/>
    </source>
</evidence>
<dbReference type="STRING" id="336963.C4JPQ1"/>
<dbReference type="Pfam" id="PF11160">
    <property type="entry name" value="Hva1_TUDOR"/>
    <property type="match status" value="1"/>
</dbReference>
<proteinExistence type="predicted"/>
<dbReference type="eggNOG" id="ENOG502S74A">
    <property type="taxonomic scope" value="Eukaryota"/>
</dbReference>
<dbReference type="InterPro" id="IPR021331">
    <property type="entry name" value="Hva1_TUDOR"/>
</dbReference>
<dbReference type="VEuPathDB" id="FungiDB:UREG_03223"/>
<dbReference type="RefSeq" id="XP_002543706.1">
    <property type="nucleotide sequence ID" value="XM_002543660.1"/>
</dbReference>
<evidence type="ECO:0000259" key="2">
    <source>
        <dbReference type="Pfam" id="PF11160"/>
    </source>
</evidence>
<gene>
    <name evidence="3" type="ORF">UREG_03223</name>
</gene>
<dbReference type="EMBL" id="CH476616">
    <property type="protein sequence ID" value="EEP78377.1"/>
    <property type="molecule type" value="Genomic_DNA"/>
</dbReference>
<feature type="domain" description="Hypervirulence associated protein TUDOR" evidence="2">
    <location>
        <begin position="7"/>
        <end position="71"/>
    </location>
</feature>
<feature type="compositionally biased region" description="Basic and acidic residues" evidence="1">
    <location>
        <begin position="1"/>
        <end position="12"/>
    </location>
</feature>
<accession>C4JPQ1</accession>
<organism evidence="3 4">
    <name type="scientific">Uncinocarpus reesii (strain UAMH 1704)</name>
    <dbReference type="NCBI Taxonomy" id="336963"/>
    <lineage>
        <taxon>Eukaryota</taxon>
        <taxon>Fungi</taxon>
        <taxon>Dikarya</taxon>
        <taxon>Ascomycota</taxon>
        <taxon>Pezizomycotina</taxon>
        <taxon>Eurotiomycetes</taxon>
        <taxon>Eurotiomycetidae</taxon>
        <taxon>Onygenales</taxon>
        <taxon>Onygenaceae</taxon>
        <taxon>Uncinocarpus</taxon>
    </lineage>
</organism>
<dbReference type="HOGENOM" id="CLU_172686_1_0_1"/>
<evidence type="ECO:0000313" key="3">
    <source>
        <dbReference type="EMBL" id="EEP78377.1"/>
    </source>
</evidence>
<dbReference type="InParanoid" id="C4JPQ1"/>
<dbReference type="GeneID" id="8439654"/>